<protein>
    <submittedName>
        <fullName evidence="1">Uncharacterized protein</fullName>
    </submittedName>
</protein>
<name>A0A975MP00_9GAMM</name>
<dbReference type="EMBL" id="CP073754">
    <property type="protein sequence ID" value="QWF71378.1"/>
    <property type="molecule type" value="Genomic_DNA"/>
</dbReference>
<evidence type="ECO:0000313" key="2">
    <source>
        <dbReference type="Proteomes" id="UP000676649"/>
    </source>
</evidence>
<accession>A0A975MP00</accession>
<gene>
    <name evidence="1" type="ORF">KEF85_02495</name>
</gene>
<reference evidence="1" key="1">
    <citation type="submission" date="2021-04" db="EMBL/GenBank/DDBJ databases">
        <title>Draft genome sequence data of methanotrophic Methylovulum sp. strain S1L and Methylomonas sp. strain S2AM isolated from boreal lake water columns.</title>
        <authorList>
            <person name="Rissanen A.J."/>
            <person name="Mangayil R."/>
            <person name="Svenning M.M."/>
            <person name="Khanongnuch R."/>
        </authorList>
    </citation>
    <scope>NUCLEOTIDE SEQUENCE</scope>
    <source>
        <strain evidence="1">S2AM</strain>
    </source>
</reference>
<dbReference type="Proteomes" id="UP000676649">
    <property type="component" value="Chromosome"/>
</dbReference>
<sequence length="143" mass="16010">MAKELLVTETLTEEMKTAGAKLIKRLDEDNGQVISAFWLFSEEDRLWKLIIASELVISDGPISYYRRISTLNEQTKNTDQVISLHDIRVVGPDQKIVQLLPRVTATANGGSIAGTRNAINGVFIDDVYIYRTSRQPENVPSFA</sequence>
<dbReference type="KEGG" id="mpad:KEF85_02495"/>
<evidence type="ECO:0000313" key="1">
    <source>
        <dbReference type="EMBL" id="QWF71378.1"/>
    </source>
</evidence>
<dbReference type="RefSeq" id="WP_215583163.1">
    <property type="nucleotide sequence ID" value="NZ_CP073754.1"/>
</dbReference>
<dbReference type="AlphaFoldDB" id="A0A975MP00"/>
<proteinExistence type="predicted"/>
<organism evidence="1 2">
    <name type="scientific">Methylomonas paludis</name>
    <dbReference type="NCBI Taxonomy" id="1173101"/>
    <lineage>
        <taxon>Bacteria</taxon>
        <taxon>Pseudomonadati</taxon>
        <taxon>Pseudomonadota</taxon>
        <taxon>Gammaproteobacteria</taxon>
        <taxon>Methylococcales</taxon>
        <taxon>Methylococcaceae</taxon>
        <taxon>Methylomonas</taxon>
    </lineage>
</organism>
<keyword evidence="2" id="KW-1185">Reference proteome</keyword>